<dbReference type="Pfam" id="PF00072">
    <property type="entry name" value="Response_reg"/>
    <property type="match status" value="1"/>
</dbReference>
<evidence type="ECO:0000259" key="11">
    <source>
        <dbReference type="PROSITE" id="PS51755"/>
    </source>
</evidence>
<dbReference type="SMART" id="SM00862">
    <property type="entry name" value="Trans_reg_C"/>
    <property type="match status" value="1"/>
</dbReference>
<dbReference type="GO" id="GO:0006355">
    <property type="term" value="P:regulation of DNA-templated transcription"/>
    <property type="evidence" value="ECO:0007669"/>
    <property type="project" value="InterPro"/>
</dbReference>
<dbReference type="PROSITE" id="PS50110">
    <property type="entry name" value="RESPONSE_REGULATORY"/>
    <property type="match status" value="1"/>
</dbReference>
<dbReference type="Gene3D" id="3.40.50.2300">
    <property type="match status" value="1"/>
</dbReference>
<evidence type="ECO:0000313" key="12">
    <source>
        <dbReference type="EMBL" id="RKH07950.1"/>
    </source>
</evidence>
<dbReference type="Pfam" id="PF00486">
    <property type="entry name" value="Trans_reg_C"/>
    <property type="match status" value="1"/>
</dbReference>
<dbReference type="PROSITE" id="PS51755">
    <property type="entry name" value="OMPR_PHOB"/>
    <property type="match status" value="1"/>
</dbReference>
<dbReference type="PANTHER" id="PTHR48111">
    <property type="entry name" value="REGULATOR OF RPOS"/>
    <property type="match status" value="1"/>
</dbReference>
<dbReference type="RefSeq" id="WP_120600538.1">
    <property type="nucleotide sequence ID" value="NZ_RAWE01000001.1"/>
</dbReference>
<evidence type="ECO:0000256" key="9">
    <source>
        <dbReference type="PROSITE-ProRule" id="PRU01091"/>
    </source>
</evidence>
<keyword evidence="13" id="KW-1185">Reference proteome</keyword>
<dbReference type="SMART" id="SM00448">
    <property type="entry name" value="REC"/>
    <property type="match status" value="1"/>
</dbReference>
<dbReference type="InterPro" id="IPR036388">
    <property type="entry name" value="WH-like_DNA-bd_sf"/>
</dbReference>
<dbReference type="InterPro" id="IPR011006">
    <property type="entry name" value="CheY-like_superfamily"/>
</dbReference>
<evidence type="ECO:0000256" key="2">
    <source>
        <dbReference type="ARBA" id="ARBA00022490"/>
    </source>
</evidence>
<comment type="subcellular location">
    <subcellularLocation>
        <location evidence="1">Cytoplasm</location>
    </subcellularLocation>
</comment>
<organism evidence="12 13">
    <name type="scientific">Corallococcus carmarthensis</name>
    <dbReference type="NCBI Taxonomy" id="2316728"/>
    <lineage>
        <taxon>Bacteria</taxon>
        <taxon>Pseudomonadati</taxon>
        <taxon>Myxococcota</taxon>
        <taxon>Myxococcia</taxon>
        <taxon>Myxococcales</taxon>
        <taxon>Cystobacterineae</taxon>
        <taxon>Myxococcaceae</taxon>
        <taxon>Corallococcus</taxon>
    </lineage>
</organism>
<evidence type="ECO:0000256" key="1">
    <source>
        <dbReference type="ARBA" id="ARBA00004496"/>
    </source>
</evidence>
<dbReference type="GO" id="GO:0000156">
    <property type="term" value="F:phosphorelay response regulator activity"/>
    <property type="evidence" value="ECO:0007669"/>
    <property type="project" value="TreeGrafter"/>
</dbReference>
<dbReference type="OrthoDB" id="9793321at2"/>
<evidence type="ECO:0000256" key="5">
    <source>
        <dbReference type="ARBA" id="ARBA00023015"/>
    </source>
</evidence>
<dbReference type="GO" id="GO:0032993">
    <property type="term" value="C:protein-DNA complex"/>
    <property type="evidence" value="ECO:0007669"/>
    <property type="project" value="TreeGrafter"/>
</dbReference>
<dbReference type="AlphaFoldDB" id="A0A3A8KJ32"/>
<evidence type="ECO:0000259" key="10">
    <source>
        <dbReference type="PROSITE" id="PS50110"/>
    </source>
</evidence>
<keyword evidence="6 9" id="KW-0238">DNA-binding</keyword>
<keyword evidence="3 8" id="KW-0597">Phosphoprotein</keyword>
<feature type="modified residue" description="4-aspartylphosphate" evidence="8">
    <location>
        <position position="61"/>
    </location>
</feature>
<dbReference type="InterPro" id="IPR016032">
    <property type="entry name" value="Sig_transdc_resp-reg_C-effctor"/>
</dbReference>
<evidence type="ECO:0000256" key="3">
    <source>
        <dbReference type="ARBA" id="ARBA00022553"/>
    </source>
</evidence>
<evidence type="ECO:0000256" key="4">
    <source>
        <dbReference type="ARBA" id="ARBA00023012"/>
    </source>
</evidence>
<feature type="domain" description="OmpR/PhoB-type" evidence="11">
    <location>
        <begin position="136"/>
        <end position="235"/>
    </location>
</feature>
<keyword evidence="7" id="KW-0804">Transcription</keyword>
<keyword evidence="4" id="KW-0902">Two-component regulatory system</keyword>
<comment type="caution">
    <text evidence="12">The sequence shown here is derived from an EMBL/GenBank/DDBJ whole genome shotgun (WGS) entry which is preliminary data.</text>
</comment>
<gene>
    <name evidence="12" type="ORF">D7X32_00620</name>
</gene>
<reference evidence="13" key="1">
    <citation type="submission" date="2018-09" db="EMBL/GenBank/DDBJ databases">
        <authorList>
            <person name="Livingstone P.G."/>
            <person name="Whitworth D.E."/>
        </authorList>
    </citation>
    <scope>NUCLEOTIDE SEQUENCE [LARGE SCALE GENOMIC DNA]</scope>
    <source>
        <strain evidence="13">CA043D</strain>
    </source>
</reference>
<dbReference type="Gene3D" id="6.10.250.690">
    <property type="match status" value="1"/>
</dbReference>
<proteinExistence type="predicted"/>
<dbReference type="CDD" id="cd17574">
    <property type="entry name" value="REC_OmpR"/>
    <property type="match status" value="1"/>
</dbReference>
<dbReference type="FunFam" id="1.10.10.10:FF:000099">
    <property type="entry name" value="Two-component system response regulator TorR"/>
    <property type="match status" value="1"/>
</dbReference>
<sequence>MTGSTAPQSPIQVLLIEDDVHLARLTAEYLERHGVRTCCAHDGERGLAEASRRTFDAILIDVMLPRKDGLTVCRELRARSAVPILMLTARGEEADRVMGLELGADDYVSKPFSSRELLARITAQVRRSRGLLGPAREVLRVGPLTLDRAGRRAALNGQELALTQQEFSLLCALAERAGRVLSREQLLELANGGIEGPVDRAIDVHVSRLRQKLGDDARHPRLLKTVRGVGYVLEQGEGS</sequence>
<dbReference type="Gene3D" id="1.10.10.10">
    <property type="entry name" value="Winged helix-like DNA-binding domain superfamily/Winged helix DNA-binding domain"/>
    <property type="match status" value="1"/>
</dbReference>
<dbReference type="SUPFAM" id="SSF46894">
    <property type="entry name" value="C-terminal effector domain of the bipartite response regulators"/>
    <property type="match status" value="1"/>
</dbReference>
<dbReference type="GO" id="GO:0000976">
    <property type="term" value="F:transcription cis-regulatory region binding"/>
    <property type="evidence" value="ECO:0007669"/>
    <property type="project" value="TreeGrafter"/>
</dbReference>
<dbReference type="InterPro" id="IPR039420">
    <property type="entry name" value="WalR-like"/>
</dbReference>
<accession>A0A3A8KJ32</accession>
<feature type="domain" description="Response regulatory" evidence="10">
    <location>
        <begin position="12"/>
        <end position="125"/>
    </location>
</feature>
<dbReference type="PANTHER" id="PTHR48111:SF4">
    <property type="entry name" value="DNA-BINDING DUAL TRANSCRIPTIONAL REGULATOR OMPR"/>
    <property type="match status" value="1"/>
</dbReference>
<dbReference type="CDD" id="cd00383">
    <property type="entry name" value="trans_reg_C"/>
    <property type="match status" value="1"/>
</dbReference>
<evidence type="ECO:0000313" key="13">
    <source>
        <dbReference type="Proteomes" id="UP000268313"/>
    </source>
</evidence>
<dbReference type="SUPFAM" id="SSF52172">
    <property type="entry name" value="CheY-like"/>
    <property type="match status" value="1"/>
</dbReference>
<feature type="DNA-binding region" description="OmpR/PhoB-type" evidence="9">
    <location>
        <begin position="136"/>
        <end position="235"/>
    </location>
</feature>
<dbReference type="EMBL" id="RAWE01000001">
    <property type="protein sequence ID" value="RKH07950.1"/>
    <property type="molecule type" value="Genomic_DNA"/>
</dbReference>
<evidence type="ECO:0000256" key="7">
    <source>
        <dbReference type="ARBA" id="ARBA00023163"/>
    </source>
</evidence>
<name>A0A3A8KJ32_9BACT</name>
<evidence type="ECO:0000256" key="6">
    <source>
        <dbReference type="ARBA" id="ARBA00023125"/>
    </source>
</evidence>
<dbReference type="InterPro" id="IPR001789">
    <property type="entry name" value="Sig_transdc_resp-reg_receiver"/>
</dbReference>
<keyword evidence="2" id="KW-0963">Cytoplasm</keyword>
<keyword evidence="5" id="KW-0805">Transcription regulation</keyword>
<evidence type="ECO:0000256" key="8">
    <source>
        <dbReference type="PROSITE-ProRule" id="PRU00169"/>
    </source>
</evidence>
<dbReference type="InterPro" id="IPR001867">
    <property type="entry name" value="OmpR/PhoB-type_DNA-bd"/>
</dbReference>
<dbReference type="Proteomes" id="UP000268313">
    <property type="component" value="Unassembled WGS sequence"/>
</dbReference>
<dbReference type="GO" id="GO:0005829">
    <property type="term" value="C:cytosol"/>
    <property type="evidence" value="ECO:0007669"/>
    <property type="project" value="TreeGrafter"/>
</dbReference>
<protein>
    <submittedName>
        <fullName evidence="12">DNA-binding response regulator</fullName>
    </submittedName>
</protein>
<dbReference type="FunFam" id="3.40.50.2300:FF:000001">
    <property type="entry name" value="DNA-binding response regulator PhoB"/>
    <property type="match status" value="1"/>
</dbReference>